<evidence type="ECO:0000259" key="2">
    <source>
        <dbReference type="PROSITE" id="PS50280"/>
    </source>
</evidence>
<gene>
    <name evidence="3" type="ORF">KCU98_g4321</name>
</gene>
<comment type="caution">
    <text evidence="3">The sequence shown here is derived from an EMBL/GenBank/DDBJ whole genome shotgun (WGS) entry which is preliminary data.</text>
</comment>
<feature type="region of interest" description="Disordered" evidence="1">
    <location>
        <begin position="230"/>
        <end position="252"/>
    </location>
</feature>
<reference evidence="3" key="1">
    <citation type="journal article" date="2021" name="J Fungi (Basel)">
        <title>Virulence traits and population genomics of the black yeast Aureobasidium melanogenum.</title>
        <authorList>
            <person name="Cernosa A."/>
            <person name="Sun X."/>
            <person name="Gostincar C."/>
            <person name="Fang C."/>
            <person name="Gunde-Cimerman N."/>
            <person name="Song Z."/>
        </authorList>
    </citation>
    <scope>NUCLEOTIDE SEQUENCE</scope>
    <source>
        <strain evidence="3">EXF-9298</strain>
    </source>
</reference>
<sequence>MSEQEGAVMSEQRGALQEEAAPQQEDVPQQELPVDWPEDIEYLRRPKISPAVPAIALKILNTPTAATASFTRFSADALSFPNPDVRIVPLNDPDHPAHGQYGLAAMKHFHPGNFILPYIGRLHTNKPEDTDPDSEYDISLDRDLDLAQDAAKSGNEARFINDYRGIADAPNAEFRDIWVQTAEKKWERWIGIFTVTTGKSGMRKNGIRPGEEILVSYGKGFWKDKKDEWVPPKKKYPTQEKHGNVRRARVRK</sequence>
<proteinExistence type="predicted"/>
<dbReference type="SUPFAM" id="SSF82199">
    <property type="entry name" value="SET domain"/>
    <property type="match status" value="1"/>
</dbReference>
<feature type="region of interest" description="Disordered" evidence="1">
    <location>
        <begin position="1"/>
        <end position="34"/>
    </location>
</feature>
<dbReference type="AlphaFoldDB" id="A0A9P8FY32"/>
<evidence type="ECO:0000313" key="3">
    <source>
        <dbReference type="EMBL" id="KAG9986022.1"/>
    </source>
</evidence>
<evidence type="ECO:0000256" key="1">
    <source>
        <dbReference type="SAM" id="MobiDB-lite"/>
    </source>
</evidence>
<feature type="domain" description="SET" evidence="2">
    <location>
        <begin position="83"/>
        <end position="218"/>
    </location>
</feature>
<dbReference type="Gene3D" id="2.170.270.10">
    <property type="entry name" value="SET domain"/>
    <property type="match status" value="1"/>
</dbReference>
<dbReference type="InterPro" id="IPR046341">
    <property type="entry name" value="SET_dom_sf"/>
</dbReference>
<dbReference type="EMBL" id="JAHFXS010000342">
    <property type="protein sequence ID" value="KAG9986022.1"/>
    <property type="molecule type" value="Genomic_DNA"/>
</dbReference>
<feature type="compositionally biased region" description="Basic and acidic residues" evidence="1">
    <location>
        <begin position="230"/>
        <end position="243"/>
    </location>
</feature>
<protein>
    <recommendedName>
        <fullName evidence="2">SET domain-containing protein</fullName>
    </recommendedName>
</protein>
<dbReference type="Pfam" id="PF00856">
    <property type="entry name" value="SET"/>
    <property type="match status" value="1"/>
</dbReference>
<dbReference type="InterPro" id="IPR001214">
    <property type="entry name" value="SET_dom"/>
</dbReference>
<dbReference type="PROSITE" id="PS50280">
    <property type="entry name" value="SET"/>
    <property type="match status" value="1"/>
</dbReference>
<name>A0A9P8FY32_AURME</name>
<organism evidence="3 4">
    <name type="scientific">Aureobasidium melanogenum</name>
    <name type="common">Aureobasidium pullulans var. melanogenum</name>
    <dbReference type="NCBI Taxonomy" id="46634"/>
    <lineage>
        <taxon>Eukaryota</taxon>
        <taxon>Fungi</taxon>
        <taxon>Dikarya</taxon>
        <taxon>Ascomycota</taxon>
        <taxon>Pezizomycotina</taxon>
        <taxon>Dothideomycetes</taxon>
        <taxon>Dothideomycetidae</taxon>
        <taxon>Dothideales</taxon>
        <taxon>Saccotheciaceae</taxon>
        <taxon>Aureobasidium</taxon>
    </lineage>
</organism>
<feature type="non-terminal residue" evidence="3">
    <location>
        <position position="252"/>
    </location>
</feature>
<keyword evidence="4" id="KW-1185">Reference proteome</keyword>
<dbReference type="Proteomes" id="UP000729357">
    <property type="component" value="Unassembled WGS sequence"/>
</dbReference>
<evidence type="ECO:0000313" key="4">
    <source>
        <dbReference type="Proteomes" id="UP000729357"/>
    </source>
</evidence>
<accession>A0A9P8FY32</accession>
<reference evidence="3" key="2">
    <citation type="submission" date="2021-08" db="EMBL/GenBank/DDBJ databases">
        <authorList>
            <person name="Gostincar C."/>
            <person name="Sun X."/>
            <person name="Song Z."/>
            <person name="Gunde-Cimerman N."/>
        </authorList>
    </citation>
    <scope>NUCLEOTIDE SEQUENCE</scope>
    <source>
        <strain evidence="3">EXF-9298</strain>
    </source>
</reference>